<proteinExistence type="predicted"/>
<dbReference type="EMBL" id="JARBHB010000002">
    <property type="protein sequence ID" value="KAJ8891766.1"/>
    <property type="molecule type" value="Genomic_DNA"/>
</dbReference>
<name>A0ABQ9I549_9NEOP</name>
<evidence type="ECO:0000313" key="1">
    <source>
        <dbReference type="EMBL" id="KAJ8891766.1"/>
    </source>
</evidence>
<comment type="caution">
    <text evidence="1">The sequence shown here is derived from an EMBL/GenBank/DDBJ whole genome shotgun (WGS) entry which is preliminary data.</text>
</comment>
<gene>
    <name evidence="1" type="ORF">PR048_004319</name>
</gene>
<accession>A0ABQ9I549</accession>
<evidence type="ECO:0008006" key="3">
    <source>
        <dbReference type="Google" id="ProtNLM"/>
    </source>
</evidence>
<keyword evidence="2" id="KW-1185">Reference proteome</keyword>
<reference evidence="1 2" key="1">
    <citation type="submission" date="2023-02" db="EMBL/GenBank/DDBJ databases">
        <title>LHISI_Scaffold_Assembly.</title>
        <authorList>
            <person name="Stuart O.P."/>
            <person name="Cleave R."/>
            <person name="Magrath M.J.L."/>
            <person name="Mikheyev A.S."/>
        </authorList>
    </citation>
    <scope>NUCLEOTIDE SEQUENCE [LARGE SCALE GENOMIC DNA]</scope>
    <source>
        <strain evidence="1">Daus_M_001</strain>
        <tissue evidence="1">Leg muscle</tissue>
    </source>
</reference>
<dbReference type="CDD" id="cd00303">
    <property type="entry name" value="retropepsin_like"/>
    <property type="match status" value="1"/>
</dbReference>
<dbReference type="SUPFAM" id="SSF50630">
    <property type="entry name" value="Acid proteases"/>
    <property type="match status" value="1"/>
</dbReference>
<dbReference type="Pfam" id="PF13975">
    <property type="entry name" value="gag-asp_proteas"/>
    <property type="match status" value="1"/>
</dbReference>
<sequence>MNISGMHSLTGFSLIICIRGYWKISLSLKEAFTQARSLELAQNQSQLYLSPSAVNAVVKDVQPEQLPGVSMKPQAESTIAAISTKCFFYGRQRMRGKKGHFVKVCRNSKSALEIQELLNSPACLKKAAVDVTINYYKAYGLIDTGSSARFINEDTIRKLKVPVLACKGEKVSMASTFKLSVKGQCVITLCLRGHKYKDITVSIRPDLCSDIIVGHDILKDITFGGKEALLDICDVAAANVEPAYLFTHLSPNCKPISIKSHGIQHQIYNSLILKNRTC</sequence>
<dbReference type="Gene3D" id="2.40.70.10">
    <property type="entry name" value="Acid Proteases"/>
    <property type="match status" value="1"/>
</dbReference>
<dbReference type="Proteomes" id="UP001159363">
    <property type="component" value="Chromosome 2"/>
</dbReference>
<dbReference type="InterPro" id="IPR021109">
    <property type="entry name" value="Peptidase_aspartic_dom_sf"/>
</dbReference>
<organism evidence="1 2">
    <name type="scientific">Dryococelus australis</name>
    <dbReference type="NCBI Taxonomy" id="614101"/>
    <lineage>
        <taxon>Eukaryota</taxon>
        <taxon>Metazoa</taxon>
        <taxon>Ecdysozoa</taxon>
        <taxon>Arthropoda</taxon>
        <taxon>Hexapoda</taxon>
        <taxon>Insecta</taxon>
        <taxon>Pterygota</taxon>
        <taxon>Neoptera</taxon>
        <taxon>Polyneoptera</taxon>
        <taxon>Phasmatodea</taxon>
        <taxon>Verophasmatodea</taxon>
        <taxon>Anareolatae</taxon>
        <taxon>Phasmatidae</taxon>
        <taxon>Eurycanthinae</taxon>
        <taxon>Dryococelus</taxon>
    </lineage>
</organism>
<evidence type="ECO:0000313" key="2">
    <source>
        <dbReference type="Proteomes" id="UP001159363"/>
    </source>
</evidence>
<protein>
    <recommendedName>
        <fullName evidence="3">Peptidase A2 domain-containing protein</fullName>
    </recommendedName>
</protein>